<accession>A0A7S1V1B3</accession>
<protein>
    <submittedName>
        <fullName evidence="3">Uncharacterized protein</fullName>
    </submittedName>
</protein>
<feature type="region of interest" description="Disordered" evidence="2">
    <location>
        <begin position="126"/>
        <end position="209"/>
    </location>
</feature>
<organism evidence="3">
    <name type="scientific">Grammatophora oceanica</name>
    <dbReference type="NCBI Taxonomy" id="210454"/>
    <lineage>
        <taxon>Eukaryota</taxon>
        <taxon>Sar</taxon>
        <taxon>Stramenopiles</taxon>
        <taxon>Ochrophyta</taxon>
        <taxon>Bacillariophyta</taxon>
        <taxon>Fragilariophyceae</taxon>
        <taxon>Fragilariophycidae</taxon>
        <taxon>Rhabdonematales</taxon>
        <taxon>Grammatophoraceae</taxon>
        <taxon>Grammatophora</taxon>
    </lineage>
</organism>
<proteinExistence type="predicted"/>
<name>A0A7S1V1B3_9STRA</name>
<evidence type="ECO:0000313" key="3">
    <source>
        <dbReference type="EMBL" id="CAD9284758.1"/>
    </source>
</evidence>
<gene>
    <name evidence="3" type="ORF">GOCE00092_LOCUS13670</name>
</gene>
<reference evidence="3" key="1">
    <citation type="submission" date="2021-01" db="EMBL/GenBank/DDBJ databases">
        <authorList>
            <person name="Corre E."/>
            <person name="Pelletier E."/>
            <person name="Niang G."/>
            <person name="Scheremetjew M."/>
            <person name="Finn R."/>
            <person name="Kale V."/>
            <person name="Holt S."/>
            <person name="Cochrane G."/>
            <person name="Meng A."/>
            <person name="Brown T."/>
            <person name="Cohen L."/>
        </authorList>
    </citation>
    <scope>NUCLEOTIDE SEQUENCE</scope>
    <source>
        <strain evidence="3">CCMP 410</strain>
    </source>
</reference>
<feature type="compositionally biased region" description="Low complexity" evidence="2">
    <location>
        <begin position="140"/>
        <end position="152"/>
    </location>
</feature>
<evidence type="ECO:0000256" key="1">
    <source>
        <dbReference type="SAM" id="Coils"/>
    </source>
</evidence>
<sequence length="263" mass="29068">MPTQAQIESSKRTEETIATSMEDLAKQVPNEEERNKMVLCGNASTSKVKDSGYGEHKANIKMRNLVDKVGAQFVATEKSSDGRKKIVDALVERIKKEGLTFFYHDKKADKGPKWVEHIEADTRAKLSRRLNNWKPKEAAADASSNKKNSNKSTRGEATAVLPSLATPSNDDDGGMDTEGVSNNISAIEDSKMHATVDSPLRKKQKTSPTIDEIKELENRNMELENRNKALMKRCKALEDGHSMLTAKREASDAGRPDNIISGP</sequence>
<keyword evidence="1" id="KW-0175">Coiled coil</keyword>
<feature type="coiled-coil region" evidence="1">
    <location>
        <begin position="213"/>
        <end position="240"/>
    </location>
</feature>
<dbReference type="AlphaFoldDB" id="A0A7S1V1B3"/>
<evidence type="ECO:0000256" key="2">
    <source>
        <dbReference type="SAM" id="MobiDB-lite"/>
    </source>
</evidence>
<dbReference type="EMBL" id="HBGK01026427">
    <property type="protein sequence ID" value="CAD9284758.1"/>
    <property type="molecule type" value="Transcribed_RNA"/>
</dbReference>